<sequence length="77" mass="8780">MVMPVTVKYPKIPEGKTRDVKTATNNSSLHIVTMQLPWSSYWIGYGQFLKVNTVGLGQLQLFNKTKLELKDEVKRLA</sequence>
<dbReference type="Proteomes" id="UP001292094">
    <property type="component" value="Unassembled WGS sequence"/>
</dbReference>
<evidence type="ECO:0000313" key="1">
    <source>
        <dbReference type="EMBL" id="KAK4294605.1"/>
    </source>
</evidence>
<gene>
    <name evidence="1" type="ORF">Pmani_032778</name>
</gene>
<reference evidence="1" key="1">
    <citation type="submission" date="2023-11" db="EMBL/GenBank/DDBJ databases">
        <title>Genome assemblies of two species of porcelain crab, Petrolisthes cinctipes and Petrolisthes manimaculis (Anomura: Porcellanidae).</title>
        <authorList>
            <person name="Angst P."/>
        </authorList>
    </citation>
    <scope>NUCLEOTIDE SEQUENCE</scope>
    <source>
        <strain evidence="1">PB745_02</strain>
        <tissue evidence="1">Gill</tissue>
    </source>
</reference>
<name>A0AAE1TTF2_9EUCA</name>
<dbReference type="AlphaFoldDB" id="A0AAE1TTF2"/>
<organism evidence="1 2">
    <name type="scientific">Petrolisthes manimaculis</name>
    <dbReference type="NCBI Taxonomy" id="1843537"/>
    <lineage>
        <taxon>Eukaryota</taxon>
        <taxon>Metazoa</taxon>
        <taxon>Ecdysozoa</taxon>
        <taxon>Arthropoda</taxon>
        <taxon>Crustacea</taxon>
        <taxon>Multicrustacea</taxon>
        <taxon>Malacostraca</taxon>
        <taxon>Eumalacostraca</taxon>
        <taxon>Eucarida</taxon>
        <taxon>Decapoda</taxon>
        <taxon>Pleocyemata</taxon>
        <taxon>Anomura</taxon>
        <taxon>Galatheoidea</taxon>
        <taxon>Porcellanidae</taxon>
        <taxon>Petrolisthes</taxon>
    </lineage>
</organism>
<evidence type="ECO:0000313" key="2">
    <source>
        <dbReference type="Proteomes" id="UP001292094"/>
    </source>
</evidence>
<protein>
    <submittedName>
        <fullName evidence="1">Uncharacterized protein</fullName>
    </submittedName>
</protein>
<comment type="caution">
    <text evidence="1">The sequence shown here is derived from an EMBL/GenBank/DDBJ whole genome shotgun (WGS) entry which is preliminary data.</text>
</comment>
<proteinExistence type="predicted"/>
<dbReference type="EMBL" id="JAWZYT010004251">
    <property type="protein sequence ID" value="KAK4294605.1"/>
    <property type="molecule type" value="Genomic_DNA"/>
</dbReference>
<keyword evidence="2" id="KW-1185">Reference proteome</keyword>
<accession>A0AAE1TTF2</accession>